<name>A0ABR8ST39_9BACL</name>
<evidence type="ECO:0000256" key="1">
    <source>
        <dbReference type="SAM" id="MobiDB-lite"/>
    </source>
</evidence>
<evidence type="ECO:0000313" key="3">
    <source>
        <dbReference type="Proteomes" id="UP000608071"/>
    </source>
</evidence>
<protein>
    <recommendedName>
        <fullName evidence="4">Lipoprotein</fullName>
    </recommendedName>
</protein>
<accession>A0ABR8ST39</accession>
<dbReference type="EMBL" id="JACSQL010000001">
    <property type="protein sequence ID" value="MBD7966663.1"/>
    <property type="molecule type" value="Genomic_DNA"/>
</dbReference>
<feature type="region of interest" description="Disordered" evidence="1">
    <location>
        <begin position="27"/>
        <end position="54"/>
    </location>
</feature>
<keyword evidence="3" id="KW-1185">Reference proteome</keyword>
<feature type="compositionally biased region" description="Polar residues" evidence="1">
    <location>
        <begin position="27"/>
        <end position="41"/>
    </location>
</feature>
<sequence length="211" mass="22980">MKCVKVIVGSIATVVFLAGCSSAPSQLSREKTTSTTEQISVARSDPKSQSVSGGSSGSLAYSYESLEELEAASVVIAEVEIKDIHSEDVEKDSTLYNAAIIDLLKGNGEEKGIILKQVGVEEAREKTGDLTIQRDNPLMKPDERYILFLKAGQKAEVGPLYYVAGEYQGKFEIRGDQVFSVNQQEQTKAMVAGQDLISFKEEIKHIVSVKQ</sequence>
<comment type="caution">
    <text evidence="2">The sequence shown here is derived from an EMBL/GenBank/DDBJ whole genome shotgun (WGS) entry which is preliminary data.</text>
</comment>
<evidence type="ECO:0000313" key="2">
    <source>
        <dbReference type="EMBL" id="MBD7966663.1"/>
    </source>
</evidence>
<organism evidence="2 3">
    <name type="scientific">Paenibacillus gallinarum</name>
    <dbReference type="NCBI Taxonomy" id="2762232"/>
    <lineage>
        <taxon>Bacteria</taxon>
        <taxon>Bacillati</taxon>
        <taxon>Bacillota</taxon>
        <taxon>Bacilli</taxon>
        <taxon>Bacillales</taxon>
        <taxon>Paenibacillaceae</taxon>
        <taxon>Paenibacillus</taxon>
    </lineage>
</organism>
<dbReference type="PROSITE" id="PS51257">
    <property type="entry name" value="PROKAR_LIPOPROTEIN"/>
    <property type="match status" value="1"/>
</dbReference>
<reference evidence="2 3" key="1">
    <citation type="submission" date="2020-08" db="EMBL/GenBank/DDBJ databases">
        <title>A Genomic Blueprint of the Chicken Gut Microbiome.</title>
        <authorList>
            <person name="Gilroy R."/>
            <person name="Ravi A."/>
            <person name="Getino M."/>
            <person name="Pursley I."/>
            <person name="Horton D.L."/>
            <person name="Alikhan N.-F."/>
            <person name="Baker D."/>
            <person name="Gharbi K."/>
            <person name="Hall N."/>
            <person name="Watson M."/>
            <person name="Adriaenssens E.M."/>
            <person name="Foster-Nyarko E."/>
            <person name="Jarju S."/>
            <person name="Secka A."/>
            <person name="Antonio M."/>
            <person name="Oren A."/>
            <person name="Chaudhuri R."/>
            <person name="La Ragione R.M."/>
            <person name="Hildebrand F."/>
            <person name="Pallen M.J."/>
        </authorList>
    </citation>
    <scope>NUCLEOTIDE SEQUENCE [LARGE SCALE GENOMIC DNA]</scope>
    <source>
        <strain evidence="2 3">Sa2BVA9</strain>
    </source>
</reference>
<evidence type="ECO:0008006" key="4">
    <source>
        <dbReference type="Google" id="ProtNLM"/>
    </source>
</evidence>
<dbReference type="Proteomes" id="UP000608071">
    <property type="component" value="Unassembled WGS sequence"/>
</dbReference>
<gene>
    <name evidence="2" type="ORF">H9647_01165</name>
</gene>
<proteinExistence type="predicted"/>